<dbReference type="Proteomes" id="UP000448943">
    <property type="component" value="Unassembled WGS sequence"/>
</dbReference>
<evidence type="ECO:0000313" key="6">
    <source>
        <dbReference type="Proteomes" id="UP000448943"/>
    </source>
</evidence>
<dbReference type="InterPro" id="IPR011611">
    <property type="entry name" value="PfkB_dom"/>
</dbReference>
<dbReference type="GO" id="GO:0005829">
    <property type="term" value="C:cytosol"/>
    <property type="evidence" value="ECO:0007669"/>
    <property type="project" value="TreeGrafter"/>
</dbReference>
<comment type="caution">
    <text evidence="5">The sequence shown here is derived from an EMBL/GenBank/DDBJ whole genome shotgun (WGS) entry which is preliminary data.</text>
</comment>
<evidence type="ECO:0000256" key="2">
    <source>
        <dbReference type="ARBA" id="ARBA00022679"/>
    </source>
</evidence>
<dbReference type="PANTHER" id="PTHR43085:SF15">
    <property type="entry name" value="2-DEHYDRO-3-DEOXYGLUCONOKINASE"/>
    <property type="match status" value="1"/>
</dbReference>
<dbReference type="EMBL" id="SIJB01000018">
    <property type="protein sequence ID" value="NBI28837.1"/>
    <property type="molecule type" value="Genomic_DNA"/>
</dbReference>
<dbReference type="GO" id="GO:0008673">
    <property type="term" value="F:2-dehydro-3-deoxygluconokinase activity"/>
    <property type="evidence" value="ECO:0007669"/>
    <property type="project" value="TreeGrafter"/>
</dbReference>
<sequence>MNRQLEVITFGESMGLFTPSGDKTLETATQYCRSFGGAESNVAIGLARLGHSVGWFSRLGQDPLGTSILKSLRGENVDVSRVQLHEDAPTGFMMRHIKTGRIEVFYNRKSSAASMMEPSDVDDQYIQQAKILHITGITPSLSLSCRETILHAVQLANKLNVKVCFDPNLRLKLWSINEARSTLLTIMEKVDYFLPGLEELELLFETKDWNIIQDKLMELEAISIVKGGNGLNYIISKEGTVEVPYELSEKVVDTVGAGDAFCAGFLSGVLKGLPLDKAVERAHLNAFVVIQDHGDWEPLPEAKTIDQMLSKNNFVER</sequence>
<dbReference type="Gene3D" id="3.40.1190.20">
    <property type="match status" value="1"/>
</dbReference>
<dbReference type="PROSITE" id="PS50042">
    <property type="entry name" value="CNMP_BINDING_3"/>
    <property type="match status" value="1"/>
</dbReference>
<dbReference type="GO" id="GO:0019698">
    <property type="term" value="P:D-galacturonate catabolic process"/>
    <property type="evidence" value="ECO:0007669"/>
    <property type="project" value="TreeGrafter"/>
</dbReference>
<name>A0A6N9Q0M0_9BACL</name>
<feature type="domain" description="Cyclic nucleotide-binding" evidence="4">
    <location>
        <begin position="224"/>
        <end position="261"/>
    </location>
</feature>
<keyword evidence="3 5" id="KW-0418">Kinase</keyword>
<dbReference type="InterPro" id="IPR050306">
    <property type="entry name" value="PfkB_Carbo_kinase"/>
</dbReference>
<keyword evidence="2" id="KW-0808">Transferase</keyword>
<dbReference type="InterPro" id="IPR002173">
    <property type="entry name" value="Carboh/pur_kinase_PfkB_CS"/>
</dbReference>
<protein>
    <submittedName>
        <fullName evidence="5">Sugar kinase</fullName>
    </submittedName>
</protein>
<evidence type="ECO:0000259" key="4">
    <source>
        <dbReference type="PROSITE" id="PS50042"/>
    </source>
</evidence>
<evidence type="ECO:0000256" key="3">
    <source>
        <dbReference type="ARBA" id="ARBA00022777"/>
    </source>
</evidence>
<dbReference type="AlphaFoldDB" id="A0A6N9Q0M0"/>
<dbReference type="PROSITE" id="PS00584">
    <property type="entry name" value="PFKB_KINASES_2"/>
    <property type="match status" value="1"/>
</dbReference>
<dbReference type="InterPro" id="IPR029056">
    <property type="entry name" value="Ribokinase-like"/>
</dbReference>
<dbReference type="SUPFAM" id="SSF53613">
    <property type="entry name" value="Ribokinase-like"/>
    <property type="match status" value="1"/>
</dbReference>
<evidence type="ECO:0000256" key="1">
    <source>
        <dbReference type="ARBA" id="ARBA00010688"/>
    </source>
</evidence>
<dbReference type="InterPro" id="IPR000595">
    <property type="entry name" value="cNMP-bd_dom"/>
</dbReference>
<dbReference type="OrthoDB" id="9813569at2"/>
<reference evidence="5 6" key="1">
    <citation type="submission" date="2019-01" db="EMBL/GenBank/DDBJ databases">
        <title>Chengkuizengella sp. nov., isolated from deep-sea sediment of East Pacific Ocean.</title>
        <authorList>
            <person name="Yang J."/>
            <person name="Lai Q."/>
            <person name="Shao Z."/>
        </authorList>
    </citation>
    <scope>NUCLEOTIDE SEQUENCE [LARGE SCALE GENOMIC DNA]</scope>
    <source>
        <strain evidence="5 6">YPA3-1-1</strain>
    </source>
</reference>
<organism evidence="5 6">
    <name type="scientific">Chengkuizengella marina</name>
    <dbReference type="NCBI Taxonomy" id="2507566"/>
    <lineage>
        <taxon>Bacteria</taxon>
        <taxon>Bacillati</taxon>
        <taxon>Bacillota</taxon>
        <taxon>Bacilli</taxon>
        <taxon>Bacillales</taxon>
        <taxon>Paenibacillaceae</taxon>
        <taxon>Chengkuizengella</taxon>
    </lineage>
</organism>
<dbReference type="PANTHER" id="PTHR43085">
    <property type="entry name" value="HEXOKINASE FAMILY MEMBER"/>
    <property type="match status" value="1"/>
</dbReference>
<dbReference type="GO" id="GO:0006974">
    <property type="term" value="P:DNA damage response"/>
    <property type="evidence" value="ECO:0007669"/>
    <property type="project" value="TreeGrafter"/>
</dbReference>
<keyword evidence="6" id="KW-1185">Reference proteome</keyword>
<dbReference type="GO" id="GO:0042840">
    <property type="term" value="P:D-glucuronate catabolic process"/>
    <property type="evidence" value="ECO:0007669"/>
    <property type="project" value="TreeGrafter"/>
</dbReference>
<proteinExistence type="inferred from homology"/>
<evidence type="ECO:0000313" key="5">
    <source>
        <dbReference type="EMBL" id="NBI28837.1"/>
    </source>
</evidence>
<accession>A0A6N9Q0M0</accession>
<dbReference type="CDD" id="cd01166">
    <property type="entry name" value="KdgK"/>
    <property type="match status" value="1"/>
</dbReference>
<dbReference type="Pfam" id="PF00294">
    <property type="entry name" value="PfkB"/>
    <property type="match status" value="1"/>
</dbReference>
<gene>
    <name evidence="5" type="ORF">ERL59_07690</name>
</gene>
<comment type="similarity">
    <text evidence="1">Belongs to the carbohydrate kinase PfkB family.</text>
</comment>
<dbReference type="RefSeq" id="WP_160645633.1">
    <property type="nucleotide sequence ID" value="NZ_SIJB01000018.1"/>
</dbReference>